<feature type="transmembrane region" description="Helical" evidence="5">
    <location>
        <begin position="122"/>
        <end position="145"/>
    </location>
</feature>
<comment type="subcellular location">
    <subcellularLocation>
        <location evidence="1">Membrane</location>
        <topology evidence="1">Multi-pass membrane protein</topology>
    </subcellularLocation>
</comment>
<keyword evidence="2 5" id="KW-0812">Transmembrane</keyword>
<dbReference type="Pfam" id="PF02361">
    <property type="entry name" value="CbiQ"/>
    <property type="match status" value="1"/>
</dbReference>
<evidence type="ECO:0000256" key="4">
    <source>
        <dbReference type="ARBA" id="ARBA00023136"/>
    </source>
</evidence>
<keyword evidence="4 5" id="KW-0472">Membrane</keyword>
<keyword evidence="3 5" id="KW-1133">Transmembrane helix</keyword>
<comment type="caution">
    <text evidence="6">The sequence shown here is derived from an EMBL/GenBank/DDBJ whole genome shotgun (WGS) entry which is preliminary data.</text>
</comment>
<evidence type="ECO:0000256" key="5">
    <source>
        <dbReference type="SAM" id="Phobius"/>
    </source>
</evidence>
<dbReference type="RefSeq" id="WP_132279096.1">
    <property type="nucleotide sequence ID" value="NZ_SMGQ01000011.1"/>
</dbReference>
<dbReference type="CDD" id="cd16914">
    <property type="entry name" value="EcfT"/>
    <property type="match status" value="1"/>
</dbReference>
<dbReference type="EMBL" id="SMGQ01000011">
    <property type="protein sequence ID" value="TCK97772.1"/>
    <property type="molecule type" value="Genomic_DNA"/>
</dbReference>
<name>A0A4R1MZ02_9FIRM</name>
<gene>
    <name evidence="6" type="ORF">EDC19_0174</name>
</gene>
<organism evidence="6 7">
    <name type="scientific">Natranaerovirga hydrolytica</name>
    <dbReference type="NCBI Taxonomy" id="680378"/>
    <lineage>
        <taxon>Bacteria</taxon>
        <taxon>Bacillati</taxon>
        <taxon>Bacillota</taxon>
        <taxon>Clostridia</taxon>
        <taxon>Lachnospirales</taxon>
        <taxon>Natranaerovirgaceae</taxon>
        <taxon>Natranaerovirga</taxon>
    </lineage>
</organism>
<evidence type="ECO:0000313" key="6">
    <source>
        <dbReference type="EMBL" id="TCK97772.1"/>
    </source>
</evidence>
<dbReference type="Proteomes" id="UP000294545">
    <property type="component" value="Unassembled WGS sequence"/>
</dbReference>
<feature type="transmembrane region" description="Helical" evidence="5">
    <location>
        <begin position="219"/>
        <end position="236"/>
    </location>
</feature>
<reference evidence="6 7" key="1">
    <citation type="submission" date="2019-03" db="EMBL/GenBank/DDBJ databases">
        <title>Genomic Encyclopedia of Type Strains, Phase IV (KMG-IV): sequencing the most valuable type-strain genomes for metagenomic binning, comparative biology and taxonomic classification.</title>
        <authorList>
            <person name="Goeker M."/>
        </authorList>
    </citation>
    <scope>NUCLEOTIDE SEQUENCE [LARGE SCALE GENOMIC DNA]</scope>
    <source>
        <strain evidence="6 7">DSM 24176</strain>
    </source>
</reference>
<dbReference type="PANTHER" id="PTHR43723:SF1">
    <property type="entry name" value="COBALT TRANSPORT PROTEIN CBIQ"/>
    <property type="match status" value="1"/>
</dbReference>
<dbReference type="GO" id="GO:0043190">
    <property type="term" value="C:ATP-binding cassette (ABC) transporter complex"/>
    <property type="evidence" value="ECO:0007669"/>
    <property type="project" value="TreeGrafter"/>
</dbReference>
<dbReference type="InterPro" id="IPR003339">
    <property type="entry name" value="ABC/ECF_trnsptr_transmembrane"/>
</dbReference>
<evidence type="ECO:0000256" key="3">
    <source>
        <dbReference type="ARBA" id="ARBA00022989"/>
    </source>
</evidence>
<protein>
    <submittedName>
        <fullName evidence="6">Cobalt/nickel transport system permease protein</fullName>
    </submittedName>
</protein>
<dbReference type="InterPro" id="IPR052770">
    <property type="entry name" value="Cobalt_transport_CbiQ"/>
</dbReference>
<dbReference type="OrthoDB" id="1952270at2"/>
<evidence type="ECO:0000256" key="2">
    <source>
        <dbReference type="ARBA" id="ARBA00022692"/>
    </source>
</evidence>
<feature type="transmembrane region" description="Helical" evidence="5">
    <location>
        <begin position="26"/>
        <end position="55"/>
    </location>
</feature>
<dbReference type="PANTHER" id="PTHR43723">
    <property type="entry name" value="COBALT TRANSPORT PROTEIN CBIQ"/>
    <property type="match status" value="1"/>
</dbReference>
<feature type="transmembrane region" description="Helical" evidence="5">
    <location>
        <begin position="61"/>
        <end position="83"/>
    </location>
</feature>
<feature type="transmembrane region" description="Helical" evidence="5">
    <location>
        <begin position="166"/>
        <end position="185"/>
    </location>
</feature>
<dbReference type="GO" id="GO:0006824">
    <property type="term" value="P:cobalt ion transport"/>
    <property type="evidence" value="ECO:0007669"/>
    <property type="project" value="TreeGrafter"/>
</dbReference>
<accession>A0A4R1MZ02</accession>
<evidence type="ECO:0000256" key="1">
    <source>
        <dbReference type="ARBA" id="ARBA00004141"/>
    </source>
</evidence>
<proteinExistence type="predicted"/>
<keyword evidence="7" id="KW-1185">Reference proteome</keyword>
<sequence>MHIADIDYISTHGRSFFHKARPISKVIFSVCLLTALIVSNELFFICGILAMMFVFTFMTKISLKLVCHLLLYPLFFSSIFAVIMMGQSINEVMVIIFRAISIAYVLIFLIMTTSYVELFGFFSIFMPALLIDVLIFTYRSFFILLESMTQLFKSIRLRGGYHPLKLITNLKNMASMIGILIIHSIDMSERMYHIYALRGYNGAIHLRDIKVFPLKSNDIVLMAIGILMITGKVIVWKL</sequence>
<feature type="transmembrane region" description="Helical" evidence="5">
    <location>
        <begin position="95"/>
        <end position="116"/>
    </location>
</feature>
<dbReference type="AlphaFoldDB" id="A0A4R1MZ02"/>
<evidence type="ECO:0000313" key="7">
    <source>
        <dbReference type="Proteomes" id="UP000294545"/>
    </source>
</evidence>